<dbReference type="PROSITE" id="PS51257">
    <property type="entry name" value="PROKAR_LIPOPROTEIN"/>
    <property type="match status" value="1"/>
</dbReference>
<comment type="caution">
    <text evidence="2">The sequence shown here is derived from an EMBL/GenBank/DDBJ whole genome shotgun (WGS) entry which is preliminary data.</text>
</comment>
<evidence type="ECO:0008006" key="4">
    <source>
        <dbReference type="Google" id="ProtNLM"/>
    </source>
</evidence>
<proteinExistence type="predicted"/>
<dbReference type="OrthoDB" id="8448536at2"/>
<organism evidence="2 3">
    <name type="scientific">Roseospira navarrensis</name>
    <dbReference type="NCBI Taxonomy" id="140058"/>
    <lineage>
        <taxon>Bacteria</taxon>
        <taxon>Pseudomonadati</taxon>
        <taxon>Pseudomonadota</taxon>
        <taxon>Alphaproteobacteria</taxon>
        <taxon>Rhodospirillales</taxon>
        <taxon>Rhodospirillaceae</taxon>
        <taxon>Roseospira</taxon>
    </lineage>
</organism>
<evidence type="ECO:0000313" key="2">
    <source>
        <dbReference type="EMBL" id="MQX36581.1"/>
    </source>
</evidence>
<sequence length="363" mass="37127">MRRVSPGPGPLLPWAAGALALVLVLAGCGLPQPFRHTAYAPDSNPLVSLRAGAGVTVLPVAGAPPPLDRLIAEDLAARLRAREIPAVERDAPTADTAGLRLAGWLQEVLPEPGADGAGSLMRVTVLWNLTASDGTVLDQTRQTLRIPSRDWAAMDAPVAARVAADASASVAALVLGEAAGPSRPAGPTGVASRAPAPPSPSAEPAPPPQAPAGTEAAPTPPPQRPPQREEPPAAPSVSALVMAPPEVTRAPGDGKQALEAALTRLFRFNGVTIAEGPADDRLRVRGAVEVLPSTLAGQERVSIVWDLLDVDGESLGRINQENLIPKGALDGAWGETAALIAEGAAMGVGEILVRKGLVTPPQR</sequence>
<feature type="compositionally biased region" description="Pro residues" evidence="1">
    <location>
        <begin position="195"/>
        <end position="210"/>
    </location>
</feature>
<feature type="region of interest" description="Disordered" evidence="1">
    <location>
        <begin position="180"/>
        <end position="235"/>
    </location>
</feature>
<gene>
    <name evidence="2" type="ORF">GHC57_08635</name>
</gene>
<dbReference type="RefSeq" id="WP_153343203.1">
    <property type="nucleotide sequence ID" value="NZ_WIVE01000022.1"/>
</dbReference>
<evidence type="ECO:0000313" key="3">
    <source>
        <dbReference type="Proteomes" id="UP000434582"/>
    </source>
</evidence>
<protein>
    <recommendedName>
        <fullName evidence="4">Lipoprotein</fullName>
    </recommendedName>
</protein>
<reference evidence="2 3" key="1">
    <citation type="submission" date="2019-10" db="EMBL/GenBank/DDBJ databases">
        <title>Draft whole-genome sequence of the purple nonsulfur photosynthetic bacterium Roseospira navarrensis DSM 15114.</title>
        <authorList>
            <person name="Kyndt J.A."/>
            <person name="Meyer T.E."/>
        </authorList>
    </citation>
    <scope>NUCLEOTIDE SEQUENCE [LARGE SCALE GENOMIC DNA]</scope>
    <source>
        <strain evidence="2 3">DSM 15114</strain>
    </source>
</reference>
<evidence type="ECO:0000256" key="1">
    <source>
        <dbReference type="SAM" id="MobiDB-lite"/>
    </source>
</evidence>
<dbReference type="EMBL" id="WIVE01000022">
    <property type="protein sequence ID" value="MQX36581.1"/>
    <property type="molecule type" value="Genomic_DNA"/>
</dbReference>
<name>A0A7X1ZDL6_9PROT</name>
<keyword evidence="3" id="KW-1185">Reference proteome</keyword>
<dbReference type="Proteomes" id="UP000434582">
    <property type="component" value="Unassembled WGS sequence"/>
</dbReference>
<dbReference type="AlphaFoldDB" id="A0A7X1ZDL6"/>
<accession>A0A7X1ZDL6</accession>